<keyword evidence="8" id="KW-0808">Transferase</keyword>
<keyword evidence="6" id="KW-0169">Cobalamin biosynthesis</keyword>
<proteinExistence type="inferred from homology"/>
<evidence type="ECO:0000256" key="7">
    <source>
        <dbReference type="ARBA" id="ARBA00022676"/>
    </source>
</evidence>
<dbReference type="EC" id="2.4.2.21" evidence="4 10"/>
<evidence type="ECO:0000256" key="9">
    <source>
        <dbReference type="ARBA" id="ARBA00047340"/>
    </source>
</evidence>
<keyword evidence="7 11" id="KW-0328">Glycosyltransferase</keyword>
<reference evidence="11 12" key="1">
    <citation type="submission" date="2024-04" db="EMBL/GenBank/DDBJ databases">
        <title>Defined microbial consortia suppress multidrug-resistant proinflammatory Enterobacteriaceae via ecological control.</title>
        <authorList>
            <person name="Furuichi M."/>
            <person name="Kawaguchi T."/>
            <person name="Pust M."/>
            <person name="Yasuma K."/>
            <person name="Plichta D."/>
            <person name="Hasegawa N."/>
            <person name="Ohya T."/>
            <person name="Bhattarai S."/>
            <person name="Sasajima S."/>
            <person name="Aoto Y."/>
            <person name="Tuganbaev T."/>
            <person name="Yaginuma M."/>
            <person name="Ueda M."/>
            <person name="Okahashi N."/>
            <person name="Amafuji K."/>
            <person name="Kiridooshi Y."/>
            <person name="Sugita K."/>
            <person name="Strazar M."/>
            <person name="Skelly A."/>
            <person name="Suda W."/>
            <person name="Hattori M."/>
            <person name="Nakamoto N."/>
            <person name="Caballero S."/>
            <person name="Norman J."/>
            <person name="Olle B."/>
            <person name="Tanoue T."/>
            <person name="Arita M."/>
            <person name="Bucci V."/>
            <person name="Atarashi K."/>
            <person name="Xavier R."/>
            <person name="Honda K."/>
        </authorList>
    </citation>
    <scope>NUCLEOTIDE SEQUENCE [LARGE SCALE GENOMIC DNA]</scope>
    <source>
        <strain evidence="12">f13</strain>
    </source>
</reference>
<accession>A0ABQ0AY98</accession>
<dbReference type="CDD" id="cd02439">
    <property type="entry name" value="DMB-PRT_CobT"/>
    <property type="match status" value="1"/>
</dbReference>
<dbReference type="Proteomes" id="UP001600894">
    <property type="component" value="Unassembled WGS sequence"/>
</dbReference>
<gene>
    <name evidence="11" type="primary">cobT</name>
    <name evidence="11" type="ORF">F130042H8_20260</name>
</gene>
<dbReference type="InterPro" id="IPR023195">
    <property type="entry name" value="Nict_dMeBzImd_PRibTrfase_N"/>
</dbReference>
<evidence type="ECO:0000313" key="11">
    <source>
        <dbReference type="EMBL" id="GAA6268966.1"/>
    </source>
</evidence>
<evidence type="ECO:0000256" key="8">
    <source>
        <dbReference type="ARBA" id="ARBA00022679"/>
    </source>
</evidence>
<dbReference type="Pfam" id="PF02277">
    <property type="entry name" value="DBI_PRT"/>
    <property type="match status" value="1"/>
</dbReference>
<dbReference type="InterPro" id="IPR036087">
    <property type="entry name" value="Nict_dMeBzImd_PRibTrfase_sf"/>
</dbReference>
<evidence type="ECO:0000256" key="1">
    <source>
        <dbReference type="ARBA" id="ARBA00002197"/>
    </source>
</evidence>
<comment type="catalytic activity">
    <reaction evidence="9">
        <text>5,6-dimethylbenzimidazole + nicotinate beta-D-ribonucleotide = alpha-ribazole 5'-phosphate + nicotinate + H(+)</text>
        <dbReference type="Rhea" id="RHEA:11196"/>
        <dbReference type="ChEBI" id="CHEBI:15378"/>
        <dbReference type="ChEBI" id="CHEBI:15890"/>
        <dbReference type="ChEBI" id="CHEBI:32544"/>
        <dbReference type="ChEBI" id="CHEBI:57502"/>
        <dbReference type="ChEBI" id="CHEBI:57918"/>
        <dbReference type="EC" id="2.4.2.21"/>
    </reaction>
</comment>
<comment type="pathway">
    <text evidence="2">Nucleoside biosynthesis; alpha-ribazole biosynthesis; alpha-ribazole from 5,6-dimethylbenzimidazole: step 1/2.</text>
</comment>
<evidence type="ECO:0000256" key="5">
    <source>
        <dbReference type="ARBA" id="ARBA00015486"/>
    </source>
</evidence>
<evidence type="ECO:0000256" key="4">
    <source>
        <dbReference type="ARBA" id="ARBA00011991"/>
    </source>
</evidence>
<dbReference type="RefSeq" id="WP_390469879.1">
    <property type="nucleotide sequence ID" value="NZ_BAABXL010000001.1"/>
</dbReference>
<protein>
    <recommendedName>
        <fullName evidence="5 10">Nicotinate-nucleotide--dimethylbenzimidazole phosphoribosyltransferase</fullName>
        <ecNumber evidence="4 10">2.4.2.21</ecNumber>
    </recommendedName>
</protein>
<dbReference type="InterPro" id="IPR003200">
    <property type="entry name" value="Nict_dMeBzImd_PRibTrfase"/>
</dbReference>
<dbReference type="PANTHER" id="PTHR43463">
    <property type="entry name" value="NICOTINATE-NUCLEOTIDE--DIMETHYLBENZIMIDAZOLE PHOSPHORIBOSYLTRANSFERASE"/>
    <property type="match status" value="1"/>
</dbReference>
<dbReference type="PANTHER" id="PTHR43463:SF1">
    <property type="entry name" value="NICOTINATE-NUCLEOTIDE--DIMETHYLBENZIMIDAZOLE PHOSPHORIBOSYLTRANSFERASE"/>
    <property type="match status" value="1"/>
</dbReference>
<comment type="caution">
    <text evidence="11">The sequence shown here is derived from an EMBL/GenBank/DDBJ whole genome shotgun (WGS) entry which is preliminary data.</text>
</comment>
<dbReference type="EMBL" id="BAABXL010000001">
    <property type="protein sequence ID" value="GAA6268966.1"/>
    <property type="molecule type" value="Genomic_DNA"/>
</dbReference>
<name>A0ABQ0AY98_9FIRM</name>
<evidence type="ECO:0000313" key="12">
    <source>
        <dbReference type="Proteomes" id="UP001600894"/>
    </source>
</evidence>
<comment type="similarity">
    <text evidence="3">Belongs to the CobT family.</text>
</comment>
<evidence type="ECO:0000256" key="10">
    <source>
        <dbReference type="NCBIfam" id="TIGR03160"/>
    </source>
</evidence>
<dbReference type="InterPro" id="IPR017846">
    <property type="entry name" value="Nict_dMeBzImd_PRibTrfase_bact"/>
</dbReference>
<sequence>MIQNTERKVTLEHAIEKILPVSCEAAREAKRRWDQVAKPLNSLGVLEEDLVRIAAAQGTSSFSLDHKWIAVMCGDNGIVEEGVTQTGQEVTSIVAKNMAKGISCVCLMAARTGAGVLPVDVGIASDMTGTGVLERKISYGTKNFLKDRAMTLRETRQAMETGIETAGILRKKGCRLAGCGEMGIGNTTTSSAVLSVLLQAEPEAVTGRGAGLSDAALACKIRVIKDGIAFHRPDPADGLDVLSKVGGFDLAALAGFYIGCALYRIPVVLDGLITAAAALAAVRICPAVSGYLLASHVSAEPAGIMALEALGLKAAIQAGMCLGEGTGAAALFPLLDMAAAVYWNMDSFQEIHVEQYQHFT</sequence>
<dbReference type="SUPFAM" id="SSF52733">
    <property type="entry name" value="Nicotinate mononucleotide:5,6-dimethylbenzimidazole phosphoribosyltransferase (CobT)"/>
    <property type="match status" value="1"/>
</dbReference>
<dbReference type="GO" id="GO:0016757">
    <property type="term" value="F:glycosyltransferase activity"/>
    <property type="evidence" value="ECO:0007669"/>
    <property type="project" value="UniProtKB-KW"/>
</dbReference>
<organism evidence="11 12">
    <name type="scientific">Enterocloster alcoholdehydrogenati</name>
    <dbReference type="NCBI Taxonomy" id="2547410"/>
    <lineage>
        <taxon>Bacteria</taxon>
        <taxon>Bacillati</taxon>
        <taxon>Bacillota</taxon>
        <taxon>Clostridia</taxon>
        <taxon>Lachnospirales</taxon>
        <taxon>Lachnospiraceae</taxon>
        <taxon>Enterocloster</taxon>
    </lineage>
</organism>
<dbReference type="NCBIfam" id="TIGR03160">
    <property type="entry name" value="cobT_DBIPRT"/>
    <property type="match status" value="1"/>
</dbReference>
<evidence type="ECO:0000256" key="3">
    <source>
        <dbReference type="ARBA" id="ARBA00007110"/>
    </source>
</evidence>
<dbReference type="NCBIfam" id="NF000996">
    <property type="entry name" value="PRK00105.1"/>
    <property type="match status" value="1"/>
</dbReference>
<evidence type="ECO:0000256" key="2">
    <source>
        <dbReference type="ARBA" id="ARBA00005049"/>
    </source>
</evidence>
<comment type="function">
    <text evidence="1">Catalyzes the synthesis of alpha-ribazole-5'-phosphate from nicotinate mononucleotide (NAMN) and 5,6-dimethylbenzimidazole (DMB).</text>
</comment>
<keyword evidence="12" id="KW-1185">Reference proteome</keyword>
<evidence type="ECO:0000256" key="6">
    <source>
        <dbReference type="ARBA" id="ARBA00022573"/>
    </source>
</evidence>
<dbReference type="Gene3D" id="3.40.50.10210">
    <property type="match status" value="1"/>
</dbReference>
<dbReference type="Gene3D" id="1.10.1610.10">
    <property type="match status" value="1"/>
</dbReference>